<feature type="compositionally biased region" description="Basic and acidic residues" evidence="1">
    <location>
        <begin position="117"/>
        <end position="133"/>
    </location>
</feature>
<evidence type="ECO:0000313" key="2">
    <source>
        <dbReference type="EMBL" id="MFK3863646.1"/>
    </source>
</evidence>
<comment type="caution">
    <text evidence="2">The sequence shown here is derived from an EMBL/GenBank/DDBJ whole genome shotgun (WGS) entry which is preliminary data.</text>
</comment>
<sequence>MSSLIFNNQYRTEPYNPPVQAKSISHPKAATELPETAINSQANTVSSLKNPSYGKDFLEKANEALIYQRLGVDKDKIAELKAAIEKLTEKIQEQGGENDELAKQMESLQKMLGQEYQKGRELQSKTPDHDKGKIISAFV</sequence>
<evidence type="ECO:0000313" key="3">
    <source>
        <dbReference type="Proteomes" id="UP001620262"/>
    </source>
</evidence>
<feature type="region of interest" description="Disordered" evidence="1">
    <location>
        <begin position="116"/>
        <end position="139"/>
    </location>
</feature>
<organism evidence="2 3">
    <name type="scientific">Pseudoalteromonas rhizosphaerae</name>
    <dbReference type="NCBI Taxonomy" id="2518973"/>
    <lineage>
        <taxon>Bacteria</taxon>
        <taxon>Pseudomonadati</taxon>
        <taxon>Pseudomonadota</taxon>
        <taxon>Gammaproteobacteria</taxon>
        <taxon>Alteromonadales</taxon>
        <taxon>Pseudoalteromonadaceae</taxon>
        <taxon>Pseudoalteromonas</taxon>
    </lineage>
</organism>
<name>A0ABW8KZ27_9GAMM</name>
<feature type="region of interest" description="Disordered" evidence="1">
    <location>
        <begin position="1"/>
        <end position="27"/>
    </location>
</feature>
<keyword evidence="3" id="KW-1185">Reference proteome</keyword>
<dbReference type="Proteomes" id="UP001620262">
    <property type="component" value="Unassembled WGS sequence"/>
</dbReference>
<reference evidence="2 3" key="1">
    <citation type="submission" date="2024-11" db="EMBL/GenBank/DDBJ databases">
        <title>The Natural Products Discovery Center: Release of the First 8490 Sequenced Strains for Exploring Actinobacteria Biosynthetic Diversity.</title>
        <authorList>
            <person name="Kalkreuter E."/>
            <person name="Kautsar S.A."/>
            <person name="Yang D."/>
            <person name="Bader C.D."/>
            <person name="Teijaro C.N."/>
            <person name="Fluegel L."/>
            <person name="Davis C.M."/>
            <person name="Simpson J.R."/>
            <person name="Lauterbach L."/>
            <person name="Steele A.D."/>
            <person name="Gui C."/>
            <person name="Meng S."/>
            <person name="Li G."/>
            <person name="Viehrig K."/>
            <person name="Ye F."/>
            <person name="Su P."/>
            <person name="Kiefer A.F."/>
            <person name="Nichols A."/>
            <person name="Cepeda A.J."/>
            <person name="Yan W."/>
            <person name="Fan B."/>
            <person name="Jiang Y."/>
            <person name="Adhikari A."/>
            <person name="Zheng C.-J."/>
            <person name="Schuster L."/>
            <person name="Cowan T.M."/>
            <person name="Smanski M.J."/>
            <person name="Chevrette M.G."/>
            <person name="De Carvalho L.P.S."/>
            <person name="Shen B."/>
        </authorList>
    </citation>
    <scope>NUCLEOTIDE SEQUENCE [LARGE SCALE GENOMIC DNA]</scope>
    <source>
        <strain evidence="2 3">NPDC078403</strain>
    </source>
</reference>
<accession>A0ABW8KZ27</accession>
<protein>
    <submittedName>
        <fullName evidence="2">Uncharacterized protein</fullName>
    </submittedName>
</protein>
<proteinExistence type="predicted"/>
<dbReference type="RefSeq" id="WP_404675077.1">
    <property type="nucleotide sequence ID" value="NZ_JBJDOT010000007.1"/>
</dbReference>
<dbReference type="EMBL" id="JBJDOT010000007">
    <property type="protein sequence ID" value="MFK3863646.1"/>
    <property type="molecule type" value="Genomic_DNA"/>
</dbReference>
<evidence type="ECO:0000256" key="1">
    <source>
        <dbReference type="SAM" id="MobiDB-lite"/>
    </source>
</evidence>
<feature type="compositionally biased region" description="Polar residues" evidence="1">
    <location>
        <begin position="1"/>
        <end position="11"/>
    </location>
</feature>
<gene>
    <name evidence="2" type="ORF">ACI2JU_07150</name>
</gene>